<gene>
    <name evidence="1" type="ORF">PZA18_22155</name>
</gene>
<keyword evidence="2" id="KW-1185">Reference proteome</keyword>
<comment type="caution">
    <text evidence="1">The sequence shown here is derived from an EMBL/GenBank/DDBJ whole genome shotgun (WGS) entry which is preliminary data.</text>
</comment>
<evidence type="ECO:0000313" key="2">
    <source>
        <dbReference type="Proteomes" id="UP001172778"/>
    </source>
</evidence>
<proteinExistence type="predicted"/>
<dbReference type="EMBL" id="JARRAF010000050">
    <property type="protein sequence ID" value="MDK2126754.1"/>
    <property type="molecule type" value="Genomic_DNA"/>
</dbReference>
<sequence>MTVIIKHVGHPTLESLSYELAGVLDVTAAIRDNMQDAFMEFIQKGHPRHLHISSWLVQSVAPGLKSLGRNDIPYGLFVATFEVNPESSRPLWSAANLEEYRHRYPVLIFSHEWQSWEQVVSQFQ</sequence>
<organism evidence="1 2">
    <name type="scientific">Parachitinimonas caeni</name>
    <dbReference type="NCBI Taxonomy" id="3031301"/>
    <lineage>
        <taxon>Bacteria</taxon>
        <taxon>Pseudomonadati</taxon>
        <taxon>Pseudomonadota</taxon>
        <taxon>Betaproteobacteria</taxon>
        <taxon>Neisseriales</taxon>
        <taxon>Chitinibacteraceae</taxon>
        <taxon>Parachitinimonas</taxon>
    </lineage>
</organism>
<evidence type="ECO:0000313" key="1">
    <source>
        <dbReference type="EMBL" id="MDK2126754.1"/>
    </source>
</evidence>
<reference evidence="1" key="1">
    <citation type="submission" date="2023-03" db="EMBL/GenBank/DDBJ databases">
        <title>Chitinimonas shenzhenensis gen. nov., sp. nov., a novel member of family Burkholderiaceae isolated from activated sludge collected in Shen Zhen, China.</title>
        <authorList>
            <person name="Wang X."/>
        </authorList>
    </citation>
    <scope>NUCLEOTIDE SEQUENCE</scope>
    <source>
        <strain evidence="1">DQS-5</strain>
    </source>
</reference>
<accession>A0ABT7E363</accession>
<dbReference type="Proteomes" id="UP001172778">
    <property type="component" value="Unassembled WGS sequence"/>
</dbReference>
<protein>
    <submittedName>
        <fullName evidence="1">Uncharacterized protein</fullName>
    </submittedName>
</protein>
<dbReference type="RefSeq" id="WP_284103076.1">
    <property type="nucleotide sequence ID" value="NZ_JARRAF010000050.1"/>
</dbReference>
<name>A0ABT7E363_9NEIS</name>